<organism evidence="1 3">
    <name type="scientific">Candidatus Electrothrix marina</name>
    <dbReference type="NCBI Taxonomy" id="1859130"/>
    <lineage>
        <taxon>Bacteria</taxon>
        <taxon>Pseudomonadati</taxon>
        <taxon>Thermodesulfobacteriota</taxon>
        <taxon>Desulfobulbia</taxon>
        <taxon>Desulfobulbales</taxon>
        <taxon>Desulfobulbaceae</taxon>
        <taxon>Candidatus Electrothrix</taxon>
    </lineage>
</organism>
<dbReference type="AlphaFoldDB" id="A0A3S4TH11"/>
<evidence type="ECO:0000313" key="1">
    <source>
        <dbReference type="EMBL" id="RWX50593.1"/>
    </source>
</evidence>
<protein>
    <submittedName>
        <fullName evidence="1">Uncharacterized protein</fullName>
    </submittedName>
</protein>
<sequence length="45" mass="4869">MSTTSVMNKSEVIGHGFPKVLVVPKDFSIGMGFHCSNLKEVICIS</sequence>
<comment type="caution">
    <text evidence="1">The sequence shown here is derived from an EMBL/GenBank/DDBJ whole genome shotgun (WGS) entry which is preliminary data.</text>
</comment>
<accession>A0A3S4TH11</accession>
<evidence type="ECO:0000313" key="2">
    <source>
        <dbReference type="EMBL" id="RWX51992.1"/>
    </source>
</evidence>
<gene>
    <name evidence="1" type="ORF">VU00_10512</name>
    <name evidence="2" type="ORF">VU01_10522</name>
</gene>
<dbReference type="Proteomes" id="UP000287615">
    <property type="component" value="Unassembled WGS sequence"/>
</dbReference>
<reference evidence="3 4" key="1">
    <citation type="submission" date="2017-01" db="EMBL/GenBank/DDBJ databases">
        <title>The cable genome- insights into the physiology and evolution of filamentous bacteria capable of sulfide oxidation via long distance electron transfer.</title>
        <authorList>
            <person name="Schreiber L."/>
            <person name="Bjerg J.T."/>
            <person name="Boggild A."/>
            <person name="Van De Vossenberg J."/>
            <person name="Meysman F."/>
            <person name="Nielsen L.P."/>
            <person name="Schramm A."/>
            <person name="Kjeldsen K.U."/>
        </authorList>
    </citation>
    <scope>NUCLEOTIDE SEQUENCE [LARGE SCALE GENOMIC DNA]</scope>
    <source>
        <strain evidence="1">A3</strain>
        <strain evidence="2">A5</strain>
    </source>
</reference>
<keyword evidence="4" id="KW-1185">Reference proteome</keyword>
<evidence type="ECO:0000313" key="3">
    <source>
        <dbReference type="Proteomes" id="UP000287615"/>
    </source>
</evidence>
<dbReference type="EMBL" id="MTKR01000051">
    <property type="protein sequence ID" value="RWX50593.1"/>
    <property type="molecule type" value="Genomic_DNA"/>
</dbReference>
<dbReference type="EMBL" id="MTKS01000052">
    <property type="protein sequence ID" value="RWX51992.1"/>
    <property type="molecule type" value="Genomic_DNA"/>
</dbReference>
<proteinExistence type="predicted"/>
<evidence type="ECO:0000313" key="4">
    <source>
        <dbReference type="Proteomes" id="UP000288892"/>
    </source>
</evidence>
<dbReference type="Proteomes" id="UP000288892">
    <property type="component" value="Unassembled WGS sequence"/>
</dbReference>
<name>A0A3S4TH11_9BACT</name>